<feature type="transmembrane region" description="Helical" evidence="1">
    <location>
        <begin position="133"/>
        <end position="151"/>
    </location>
</feature>
<gene>
    <name evidence="3" type="ORF">CAEBREN_29377</name>
</gene>
<dbReference type="InterPro" id="IPR043968">
    <property type="entry name" value="SGNH"/>
</dbReference>
<dbReference type="eggNOG" id="ENOG502SGA9">
    <property type="taxonomic scope" value="Eukaryota"/>
</dbReference>
<keyword evidence="1" id="KW-0472">Membrane</keyword>
<protein>
    <recommendedName>
        <fullName evidence="2">SGNH domain-containing protein</fullName>
    </recommendedName>
</protein>
<keyword evidence="1" id="KW-0812">Transmembrane</keyword>
<organism evidence="4">
    <name type="scientific">Caenorhabditis brenneri</name>
    <name type="common">Nematode worm</name>
    <dbReference type="NCBI Taxonomy" id="135651"/>
    <lineage>
        <taxon>Eukaryota</taxon>
        <taxon>Metazoa</taxon>
        <taxon>Ecdysozoa</taxon>
        <taxon>Nematoda</taxon>
        <taxon>Chromadorea</taxon>
        <taxon>Rhabditida</taxon>
        <taxon>Rhabditina</taxon>
        <taxon>Rhabditomorpha</taxon>
        <taxon>Rhabditoidea</taxon>
        <taxon>Rhabditidae</taxon>
        <taxon>Peloderinae</taxon>
        <taxon>Caenorhabditis</taxon>
    </lineage>
</organism>
<dbReference type="STRING" id="135651.G0P6Y0"/>
<evidence type="ECO:0000256" key="1">
    <source>
        <dbReference type="SAM" id="Phobius"/>
    </source>
</evidence>
<dbReference type="Pfam" id="PF19040">
    <property type="entry name" value="SGNH"/>
    <property type="match status" value="1"/>
</dbReference>
<feature type="transmembrane region" description="Helical" evidence="1">
    <location>
        <begin position="6"/>
        <end position="29"/>
    </location>
</feature>
<evidence type="ECO:0000259" key="2">
    <source>
        <dbReference type="Pfam" id="PF19040"/>
    </source>
</evidence>
<feature type="domain" description="SGNH" evidence="2">
    <location>
        <begin position="241"/>
        <end position="328"/>
    </location>
</feature>
<evidence type="ECO:0000313" key="4">
    <source>
        <dbReference type="Proteomes" id="UP000008068"/>
    </source>
</evidence>
<proteinExistence type="predicted"/>
<dbReference type="OrthoDB" id="5825384at2759"/>
<accession>G0P6Y0</accession>
<feature type="transmembrane region" description="Helical" evidence="1">
    <location>
        <begin position="107"/>
        <end position="127"/>
    </location>
</feature>
<dbReference type="InterPro" id="IPR050879">
    <property type="entry name" value="Acyltransferase_3"/>
</dbReference>
<feature type="transmembrane region" description="Helical" evidence="1">
    <location>
        <begin position="163"/>
        <end position="179"/>
    </location>
</feature>
<keyword evidence="4" id="KW-1185">Reference proteome</keyword>
<dbReference type="EMBL" id="GL380105">
    <property type="protein sequence ID" value="EGT46636.1"/>
    <property type="molecule type" value="Genomic_DNA"/>
</dbReference>
<dbReference type="GO" id="GO:0016020">
    <property type="term" value="C:membrane"/>
    <property type="evidence" value="ECO:0007669"/>
    <property type="project" value="TreeGrafter"/>
</dbReference>
<name>G0P6Y0_CAEBE</name>
<sequence>MDILELISLISFVFYSILPPEVAFNSLFARIWQFIIGMMIYLNSLPLDIPTIASISYKLLNSAENGETENESLVNELSEDEEEEDIAMKVVPSKPTHKTYIGPFSKYCFLIPMGFVVTYPIAMFPFLVRIPALAVGLLASGILAVVVYETYEKWYLKLSNRSCALLIVLLFIVNVVLINKDAIQGIPFMKQVESPNGSSRFERLDGVNENMTFDDATRLNQYWNKYDLEMMIEPGCIKRTPKHSRWCDYELKGDEFKIAIFGNSYTKNHHKMFIQECKNRAYNITVDSERGCEPLAATPNDHGCVKKLSEFVEFIESAKPDYAFIFTR</sequence>
<evidence type="ECO:0000313" key="3">
    <source>
        <dbReference type="EMBL" id="EGT46636.1"/>
    </source>
</evidence>
<dbReference type="PANTHER" id="PTHR23028:SF118">
    <property type="entry name" value="ACYL_TRANSF_3 DOMAIN-CONTAINING PROTEIN"/>
    <property type="match status" value="1"/>
</dbReference>
<dbReference type="AlphaFoldDB" id="G0P6Y0"/>
<dbReference type="GO" id="GO:0000271">
    <property type="term" value="P:polysaccharide biosynthetic process"/>
    <property type="evidence" value="ECO:0007669"/>
    <property type="project" value="TreeGrafter"/>
</dbReference>
<dbReference type="Proteomes" id="UP000008068">
    <property type="component" value="Unassembled WGS sequence"/>
</dbReference>
<dbReference type="InParanoid" id="G0P6Y0"/>
<dbReference type="PANTHER" id="PTHR23028">
    <property type="entry name" value="ACETYLTRANSFERASE"/>
    <property type="match status" value="1"/>
</dbReference>
<keyword evidence="1" id="KW-1133">Transmembrane helix</keyword>
<reference evidence="4" key="1">
    <citation type="submission" date="2011-07" db="EMBL/GenBank/DDBJ databases">
        <authorList>
            <consortium name="Caenorhabditis brenneri Sequencing and Analysis Consortium"/>
            <person name="Wilson R.K."/>
        </authorList>
    </citation>
    <scope>NUCLEOTIDE SEQUENCE [LARGE SCALE GENOMIC DNA]</scope>
    <source>
        <strain evidence="4">PB2801</strain>
    </source>
</reference>
<dbReference type="HOGENOM" id="CLU_847925_0_0_1"/>